<reference evidence="3 4" key="1">
    <citation type="submission" date="2024-01" db="EMBL/GenBank/DDBJ databases">
        <title>A draft genome for the cacao thread blight pathogen Marasmiellus scandens.</title>
        <authorList>
            <person name="Baruah I.K."/>
            <person name="Leung J."/>
            <person name="Bukari Y."/>
            <person name="Amoako-Attah I."/>
            <person name="Meinhardt L.W."/>
            <person name="Bailey B.A."/>
            <person name="Cohen S.P."/>
        </authorList>
    </citation>
    <scope>NUCLEOTIDE SEQUENCE [LARGE SCALE GENOMIC DNA]</scope>
    <source>
        <strain evidence="3 4">GH-19</strain>
    </source>
</reference>
<feature type="compositionally biased region" description="Low complexity" evidence="1">
    <location>
        <begin position="531"/>
        <end position="541"/>
    </location>
</feature>
<comment type="caution">
    <text evidence="3">The sequence shown here is derived from an EMBL/GenBank/DDBJ whole genome shotgun (WGS) entry which is preliminary data.</text>
</comment>
<feature type="compositionally biased region" description="Acidic residues" evidence="1">
    <location>
        <begin position="329"/>
        <end position="343"/>
    </location>
</feature>
<dbReference type="Proteomes" id="UP001498398">
    <property type="component" value="Unassembled WGS sequence"/>
</dbReference>
<dbReference type="InterPro" id="IPR004919">
    <property type="entry name" value="GmrSD_N"/>
</dbReference>
<feature type="domain" description="GmrSD restriction endonucleases N-terminal" evidence="2">
    <location>
        <begin position="62"/>
        <end position="196"/>
    </location>
</feature>
<feature type="compositionally biased region" description="Pro residues" evidence="1">
    <location>
        <begin position="515"/>
        <end position="527"/>
    </location>
</feature>
<dbReference type="PANTHER" id="PTHR39639:SF1">
    <property type="entry name" value="DUF262 DOMAIN-CONTAINING PROTEIN"/>
    <property type="match status" value="1"/>
</dbReference>
<feature type="region of interest" description="Disordered" evidence="1">
    <location>
        <begin position="485"/>
        <end position="567"/>
    </location>
</feature>
<feature type="compositionally biased region" description="Basic and acidic residues" evidence="1">
    <location>
        <begin position="318"/>
        <end position="328"/>
    </location>
</feature>
<keyword evidence="4" id="KW-1185">Reference proteome</keyword>
<accession>A0ABR1J7L0</accession>
<dbReference type="Pfam" id="PF03235">
    <property type="entry name" value="GmrSD_N"/>
    <property type="match status" value="1"/>
</dbReference>
<evidence type="ECO:0000313" key="3">
    <source>
        <dbReference type="EMBL" id="KAK7453342.1"/>
    </source>
</evidence>
<dbReference type="PANTHER" id="PTHR39639">
    <property type="entry name" value="CHROMOSOME 16, WHOLE GENOME SHOTGUN SEQUENCE"/>
    <property type="match status" value="1"/>
</dbReference>
<dbReference type="EMBL" id="JBANRG010000027">
    <property type="protein sequence ID" value="KAK7453342.1"/>
    <property type="molecule type" value="Genomic_DNA"/>
</dbReference>
<evidence type="ECO:0000313" key="4">
    <source>
        <dbReference type="Proteomes" id="UP001498398"/>
    </source>
</evidence>
<feature type="region of interest" description="Disordered" evidence="1">
    <location>
        <begin position="594"/>
        <end position="613"/>
    </location>
</feature>
<name>A0ABR1J7L0_9AGAR</name>
<evidence type="ECO:0000256" key="1">
    <source>
        <dbReference type="SAM" id="MobiDB-lite"/>
    </source>
</evidence>
<gene>
    <name evidence="3" type="ORF">VKT23_012021</name>
</gene>
<evidence type="ECO:0000259" key="2">
    <source>
        <dbReference type="Pfam" id="PF03235"/>
    </source>
</evidence>
<feature type="region of interest" description="Disordered" evidence="1">
    <location>
        <begin position="288"/>
        <end position="343"/>
    </location>
</feature>
<feature type="compositionally biased region" description="Polar residues" evidence="1">
    <location>
        <begin position="594"/>
        <end position="604"/>
    </location>
</feature>
<protein>
    <recommendedName>
        <fullName evidence="2">GmrSD restriction endonucleases N-terminal domain-containing protein</fullName>
    </recommendedName>
</protein>
<proteinExistence type="predicted"/>
<sequence length="613" mass="68734">MAHAEHYYSSSEDEVSLADAQNRSMGIVKSTDTEEGGAYRLQKALRPPRATTYTAQALYEQICNRDINLEPEYQRDVVWTESKQIGLIDSIMRNFYIPPIIFAVNSYDDGSETKTCIDGKQRLTSLFKFMDGLIPHRDPITNEKLWYRTDRAAQAVARGKPRLLPERYRRSFANKQIVCVEYQELTDENERDIFQRVQLGMALTPAEKLHVINTPRANFIRSILTSYVEGNALGNPQLIPWDRTRGSDFRCIAQGVFVMYKWGTNTLTGSGSLPQVERWLLERGDIDDSKTGRLKSSTSKKRGPGRPPKKRTVSKRSRLSEDADRMDVDQEDDQIQEDEDEDGDFVDAPQVSEIFAKKVRESYGILVQLATTDGLKDVFSPSRYQKVSPIEMICIPVLIFVHGVNAKQNKLSLQQLASVIADMRAHVRELHKDIRMNDRVGKTMIEFIRNIGIGRPPTPPLTLRTPASFPTTNGQIGHLTKAEISKTLPPPSSTGATLPDNPTWVTLPEGSPSRLSPPNPQRLPSPEPTGSSPAFATFPSSPKKHPRPKSTGVLSSSERTVKKESGASANLADIHPVFMQQLLGRQMMGMISQDISELSVSPQPHSHERRNSK</sequence>
<feature type="compositionally biased region" description="Basic residues" evidence="1">
    <location>
        <begin position="298"/>
        <end position="317"/>
    </location>
</feature>
<organism evidence="3 4">
    <name type="scientific">Marasmiellus scandens</name>
    <dbReference type="NCBI Taxonomy" id="2682957"/>
    <lineage>
        <taxon>Eukaryota</taxon>
        <taxon>Fungi</taxon>
        <taxon>Dikarya</taxon>
        <taxon>Basidiomycota</taxon>
        <taxon>Agaricomycotina</taxon>
        <taxon>Agaricomycetes</taxon>
        <taxon>Agaricomycetidae</taxon>
        <taxon>Agaricales</taxon>
        <taxon>Marasmiineae</taxon>
        <taxon>Omphalotaceae</taxon>
        <taxon>Marasmiellus</taxon>
    </lineage>
</organism>